<accession>A0A314Z7C6</accession>
<comment type="caution">
    <text evidence="1">The sequence shown here is derived from an EMBL/GenBank/DDBJ whole genome shotgun (WGS) entry which is preliminary data.</text>
</comment>
<dbReference type="EMBL" id="PJQY01000318">
    <property type="protein sequence ID" value="PQQ13038.1"/>
    <property type="molecule type" value="Genomic_DNA"/>
</dbReference>
<dbReference type="AlphaFoldDB" id="A0A314Z7C6"/>
<proteinExistence type="predicted"/>
<organism evidence="1 2">
    <name type="scientific">Prunus yedoensis var. nudiflora</name>
    <dbReference type="NCBI Taxonomy" id="2094558"/>
    <lineage>
        <taxon>Eukaryota</taxon>
        <taxon>Viridiplantae</taxon>
        <taxon>Streptophyta</taxon>
        <taxon>Embryophyta</taxon>
        <taxon>Tracheophyta</taxon>
        <taxon>Spermatophyta</taxon>
        <taxon>Magnoliopsida</taxon>
        <taxon>eudicotyledons</taxon>
        <taxon>Gunneridae</taxon>
        <taxon>Pentapetalae</taxon>
        <taxon>rosids</taxon>
        <taxon>fabids</taxon>
        <taxon>Rosales</taxon>
        <taxon>Rosaceae</taxon>
        <taxon>Amygdaloideae</taxon>
        <taxon>Amygdaleae</taxon>
        <taxon>Prunus</taxon>
    </lineage>
</organism>
<reference evidence="1 2" key="1">
    <citation type="submission" date="2018-02" db="EMBL/GenBank/DDBJ databases">
        <title>Draft genome of wild Prunus yedoensis var. nudiflora.</title>
        <authorList>
            <person name="Baek S."/>
            <person name="Kim J.-H."/>
            <person name="Choi K."/>
            <person name="Kim G.-B."/>
            <person name="Cho A."/>
            <person name="Jang H."/>
            <person name="Shin C.-H."/>
            <person name="Yu H.-J."/>
            <person name="Mun J.-H."/>
        </authorList>
    </citation>
    <scope>NUCLEOTIDE SEQUENCE [LARGE SCALE GENOMIC DNA]</scope>
    <source>
        <strain evidence="2">cv. Jeju island</strain>
        <tissue evidence="1">Leaf</tissue>
    </source>
</reference>
<evidence type="ECO:0000313" key="1">
    <source>
        <dbReference type="EMBL" id="PQQ13038.1"/>
    </source>
</evidence>
<gene>
    <name evidence="1" type="ORF">Pyn_14640</name>
</gene>
<keyword evidence="2" id="KW-1185">Reference proteome</keyword>
<evidence type="ECO:0000313" key="2">
    <source>
        <dbReference type="Proteomes" id="UP000250321"/>
    </source>
</evidence>
<dbReference type="Proteomes" id="UP000250321">
    <property type="component" value="Unassembled WGS sequence"/>
</dbReference>
<protein>
    <submittedName>
        <fullName evidence="1">Uncharacterized protein</fullName>
    </submittedName>
</protein>
<sequence length="111" mass="12761">MNETNILTREKRMLSGWFGLCYDRCEGSLFEWSKDSKLNSDPKFNLCEGAMCQGGFWIDFISEMLGAISCIHDQKLYHQKLSLMSYFFVDGKLKLTTVENTLEGLGKNKLD</sequence>
<name>A0A314Z7C6_PRUYE</name>